<dbReference type="RefSeq" id="WP_094335012.1">
    <property type="nucleotide sequence ID" value="NZ_NFIE01000004.1"/>
</dbReference>
<dbReference type="PANTHER" id="PTHR43546:SF8">
    <property type="entry name" value="METALLO-BETA-LACTAMASE DOMAIN-CONTAINING PROTEIN"/>
    <property type="match status" value="1"/>
</dbReference>
<dbReference type="EMBL" id="NFIE01000004">
    <property type="protein sequence ID" value="OUN89325.1"/>
    <property type="molecule type" value="Genomic_DNA"/>
</dbReference>
<dbReference type="SUPFAM" id="SSF56281">
    <property type="entry name" value="Metallo-hydrolase/oxidoreductase"/>
    <property type="match status" value="1"/>
</dbReference>
<dbReference type="Gene3D" id="3.60.15.10">
    <property type="entry name" value="Ribonuclease Z/Hydroxyacylglutathione hydrolase-like"/>
    <property type="match status" value="1"/>
</dbReference>
<evidence type="ECO:0000313" key="1">
    <source>
        <dbReference type="EMBL" id="OUN89325.1"/>
    </source>
</evidence>
<gene>
    <name evidence="1" type="ORF">B5G02_02270</name>
</gene>
<comment type="caution">
    <text evidence="1">The sequence shown here is derived from an EMBL/GenBank/DDBJ whole genome shotgun (WGS) entry which is preliminary data.</text>
</comment>
<organism evidence="1 2">
    <name type="scientific">[Collinsella] massiliensis</name>
    <dbReference type="NCBI Taxonomy" id="1232426"/>
    <lineage>
        <taxon>Bacteria</taxon>
        <taxon>Bacillati</taxon>
        <taxon>Actinomycetota</taxon>
        <taxon>Coriobacteriia</taxon>
        <taxon>Coriobacteriales</taxon>
        <taxon>Coriobacteriaceae</taxon>
        <taxon>Enorma</taxon>
    </lineage>
</organism>
<dbReference type="AlphaFoldDB" id="A0A1Y3XUX8"/>
<reference evidence="2" key="1">
    <citation type="submission" date="2017-04" db="EMBL/GenBank/DDBJ databases">
        <title>Function of individual gut microbiota members based on whole genome sequencing of pure cultures obtained from chicken caecum.</title>
        <authorList>
            <person name="Medvecky M."/>
            <person name="Cejkova D."/>
            <person name="Polansky O."/>
            <person name="Karasova D."/>
            <person name="Kubasova T."/>
            <person name="Cizek A."/>
            <person name="Rychlik I."/>
        </authorList>
    </citation>
    <scope>NUCLEOTIDE SEQUENCE [LARGE SCALE GENOMIC DNA]</scope>
    <source>
        <strain evidence="2">An5</strain>
    </source>
</reference>
<dbReference type="InterPro" id="IPR036866">
    <property type="entry name" value="RibonucZ/Hydroxyglut_hydro"/>
</dbReference>
<keyword evidence="2" id="KW-1185">Reference proteome</keyword>
<evidence type="ECO:0008006" key="3">
    <source>
        <dbReference type="Google" id="ProtNLM"/>
    </source>
</evidence>
<dbReference type="Pfam" id="PF13483">
    <property type="entry name" value="Lactamase_B_3"/>
    <property type="match status" value="1"/>
</dbReference>
<dbReference type="InterPro" id="IPR050114">
    <property type="entry name" value="UPF0173_UPF0282_UlaG_hydrolase"/>
</dbReference>
<dbReference type="PANTHER" id="PTHR43546">
    <property type="entry name" value="UPF0173 METAL-DEPENDENT HYDROLASE MJ1163-RELATED"/>
    <property type="match status" value="1"/>
</dbReference>
<name>A0A1Y3XUX8_9ACTN</name>
<evidence type="ECO:0000313" key="2">
    <source>
        <dbReference type="Proteomes" id="UP000195781"/>
    </source>
</evidence>
<sequence length="222" mass="23950">MADLENVRVFTQSAIRIQSEKGTVIYLDPFHLTDGEAAHDADIVLITHAHYDHCSPDDIARVAGKHTELVAPKSMEPEVSGIADAIGAAGLHFMQAGGHLELRGIAIDAVGAYNVEPERLGMHPRANGWLGYVLTVDSVRFYAAGDTDQNPDNEHVVCDVAFVPIGGTYTCDPHQAAAFANTLHPRAVVPIHYGSIVGSMSDFDAFAAEVDPAIRVVRKLEW</sequence>
<proteinExistence type="predicted"/>
<dbReference type="Proteomes" id="UP000195781">
    <property type="component" value="Unassembled WGS sequence"/>
</dbReference>
<dbReference type="OrthoDB" id="9789133at2"/>
<accession>A0A1Y3XUX8</accession>
<protein>
    <recommendedName>
        <fullName evidence="3">MBL fold metallo-hydrolase</fullName>
    </recommendedName>
</protein>